<dbReference type="GO" id="GO:0042254">
    <property type="term" value="P:ribosome biogenesis"/>
    <property type="evidence" value="ECO:0007669"/>
    <property type="project" value="TreeGrafter"/>
</dbReference>
<dbReference type="Proteomes" id="UP000467840">
    <property type="component" value="Chromosome 5"/>
</dbReference>
<reference evidence="2 3" key="1">
    <citation type="journal article" date="2020" name="Mol. Plant">
        <title>The Chromosome-Based Rubber Tree Genome Provides New Insights into Spurge Genome Evolution and Rubber Biosynthesis.</title>
        <authorList>
            <person name="Liu J."/>
            <person name="Shi C."/>
            <person name="Shi C.C."/>
            <person name="Li W."/>
            <person name="Zhang Q.J."/>
            <person name="Zhang Y."/>
            <person name="Li K."/>
            <person name="Lu H.F."/>
            <person name="Shi C."/>
            <person name="Zhu S.T."/>
            <person name="Xiao Z.Y."/>
            <person name="Nan H."/>
            <person name="Yue Y."/>
            <person name="Zhu X.G."/>
            <person name="Wu Y."/>
            <person name="Hong X.N."/>
            <person name="Fan G.Y."/>
            <person name="Tong Y."/>
            <person name="Zhang D."/>
            <person name="Mao C.L."/>
            <person name="Liu Y.L."/>
            <person name="Hao S.J."/>
            <person name="Liu W.Q."/>
            <person name="Lv M.Q."/>
            <person name="Zhang H.B."/>
            <person name="Liu Y."/>
            <person name="Hu-Tang G.R."/>
            <person name="Wang J.P."/>
            <person name="Wang J.H."/>
            <person name="Sun Y.H."/>
            <person name="Ni S.B."/>
            <person name="Chen W.B."/>
            <person name="Zhang X.C."/>
            <person name="Jiao Y.N."/>
            <person name="Eichler E.E."/>
            <person name="Li G.H."/>
            <person name="Liu X."/>
            <person name="Gao L.Z."/>
        </authorList>
    </citation>
    <scope>NUCLEOTIDE SEQUENCE [LARGE SCALE GENOMIC DNA]</scope>
    <source>
        <strain evidence="3">cv. GT1</strain>
        <tissue evidence="2">Leaf</tissue>
    </source>
</reference>
<feature type="region of interest" description="Disordered" evidence="1">
    <location>
        <begin position="298"/>
        <end position="320"/>
    </location>
</feature>
<dbReference type="PANTHER" id="PTHR15682">
    <property type="entry name" value="UNHEALTHY RIBOSOME BIOGENESIS PROTEIN 2 HOMOLOG"/>
    <property type="match status" value="1"/>
</dbReference>
<accession>A0A6A6NKY9</accession>
<dbReference type="AlphaFoldDB" id="A0A6A6NKY9"/>
<sequence>MDKKIRVESGDVEACLDYRCWLIFKFCLEESLRMQVSLSLSRNLLRAFCCIARNALLLLAEMSLHSKDLVFIGKGFELYNVVLDCVSLVFLSHGGLSNENLDLWISTVCAVLELVHKIYDENLDVRNAGDFALRFSCLLLEPFAKFLRVHPTRKTGFRDFVDELLGPLLHSLGVLHLHFDGSNPGLTRNLLTTVEEVLSQGLFHSIHIDGFLSLRSTEKYSASSDGKMKESKTVIKSYHRHLFDKLERIMASKKDSELSGLGELFQLLVDRVKNQKVASILSEDKMAEKTEGFRHLSGHSSTILHQSSSATPENSYGSRAQHSNTRSRMLLFDLQAELCGRGLSEMYALVLDSLTVTVGNSNLVGRSVKDLITASSSMSILAGLQPDRIPEFLSYITGKTSDKRPDENKHNVLNFGVSTHLVFVFFFRLYMSCQSLYRQAITLMPPDTSRKMSSVMQDSLTAYSGRDSMERTDWPNEGYFSWIVRPSASLLVIIQSVSDLCLQGSNSECSPLIYVLHAMALQRLVDLNRQINSLQYTAKN</sequence>
<dbReference type="GO" id="GO:0005730">
    <property type="term" value="C:nucleolus"/>
    <property type="evidence" value="ECO:0007669"/>
    <property type="project" value="TreeGrafter"/>
</dbReference>
<keyword evidence="3" id="KW-1185">Reference proteome</keyword>
<comment type="caution">
    <text evidence="2">The sequence shown here is derived from an EMBL/GenBank/DDBJ whole genome shotgun (WGS) entry which is preliminary data.</text>
</comment>
<evidence type="ECO:0000313" key="3">
    <source>
        <dbReference type="Proteomes" id="UP000467840"/>
    </source>
</evidence>
<proteinExistence type="predicted"/>
<name>A0A6A6NKY9_HEVBR</name>
<organism evidence="2 3">
    <name type="scientific">Hevea brasiliensis</name>
    <name type="common">Para rubber tree</name>
    <name type="synonym">Siphonia brasiliensis</name>
    <dbReference type="NCBI Taxonomy" id="3981"/>
    <lineage>
        <taxon>Eukaryota</taxon>
        <taxon>Viridiplantae</taxon>
        <taxon>Streptophyta</taxon>
        <taxon>Embryophyta</taxon>
        <taxon>Tracheophyta</taxon>
        <taxon>Spermatophyta</taxon>
        <taxon>Magnoliopsida</taxon>
        <taxon>eudicotyledons</taxon>
        <taxon>Gunneridae</taxon>
        <taxon>Pentapetalae</taxon>
        <taxon>rosids</taxon>
        <taxon>fabids</taxon>
        <taxon>Malpighiales</taxon>
        <taxon>Euphorbiaceae</taxon>
        <taxon>Crotonoideae</taxon>
        <taxon>Micrandreae</taxon>
        <taxon>Hevea</taxon>
    </lineage>
</organism>
<dbReference type="InterPro" id="IPR052609">
    <property type="entry name" value="Ribosome_Biogenesis_Reg"/>
</dbReference>
<protein>
    <recommendedName>
        <fullName evidence="4">Nucleolar 27S pre-rRNA processing Urb2/Npa2 C-terminal domain-containing protein</fullName>
    </recommendedName>
</protein>
<dbReference type="EMBL" id="JAAGAX010000001">
    <property type="protein sequence ID" value="KAF2325726.1"/>
    <property type="molecule type" value="Genomic_DNA"/>
</dbReference>
<gene>
    <name evidence="2" type="ORF">GH714_034251</name>
</gene>
<evidence type="ECO:0008006" key="4">
    <source>
        <dbReference type="Google" id="ProtNLM"/>
    </source>
</evidence>
<dbReference type="PANTHER" id="PTHR15682:SF2">
    <property type="entry name" value="UNHEALTHY RIBOSOME BIOGENESIS PROTEIN 2 HOMOLOG"/>
    <property type="match status" value="1"/>
</dbReference>
<evidence type="ECO:0000256" key="1">
    <source>
        <dbReference type="SAM" id="MobiDB-lite"/>
    </source>
</evidence>
<evidence type="ECO:0000313" key="2">
    <source>
        <dbReference type="EMBL" id="KAF2325726.1"/>
    </source>
</evidence>